<evidence type="ECO:0000256" key="1">
    <source>
        <dbReference type="ARBA" id="ARBA00022630"/>
    </source>
</evidence>
<keyword evidence="1" id="KW-0285">Flavoprotein</keyword>
<accession>A0A3A3FJU6</accession>
<dbReference type="InterPro" id="IPR017927">
    <property type="entry name" value="FAD-bd_FR_type"/>
</dbReference>
<evidence type="ECO:0000256" key="3">
    <source>
        <dbReference type="ARBA" id="ARBA00022723"/>
    </source>
</evidence>
<evidence type="ECO:0000256" key="2">
    <source>
        <dbReference type="ARBA" id="ARBA00022714"/>
    </source>
</evidence>
<gene>
    <name evidence="9" type="ORF">D3871_20565</name>
</gene>
<dbReference type="PROSITE" id="PS51384">
    <property type="entry name" value="FAD_FR"/>
    <property type="match status" value="1"/>
</dbReference>
<dbReference type="InterPro" id="IPR012675">
    <property type="entry name" value="Beta-grasp_dom_sf"/>
</dbReference>
<dbReference type="PANTHER" id="PTHR47354:SF1">
    <property type="entry name" value="CARNITINE MONOOXYGENASE REDUCTASE SUBUNIT"/>
    <property type="match status" value="1"/>
</dbReference>
<reference evidence="10" key="1">
    <citation type="submission" date="2018-09" db="EMBL/GenBank/DDBJ databases">
        <authorList>
            <person name="Zhu H."/>
        </authorList>
    </citation>
    <scope>NUCLEOTIDE SEQUENCE [LARGE SCALE GENOMIC DNA]</scope>
    <source>
        <strain evidence="10">K1R23-30</strain>
    </source>
</reference>
<dbReference type="CDD" id="cd06185">
    <property type="entry name" value="PDR_like"/>
    <property type="match status" value="1"/>
</dbReference>
<evidence type="ECO:0000313" key="10">
    <source>
        <dbReference type="Proteomes" id="UP000265955"/>
    </source>
</evidence>
<dbReference type="InterPro" id="IPR001433">
    <property type="entry name" value="OxRdtase_FAD/NAD-bd"/>
</dbReference>
<evidence type="ECO:0000259" key="8">
    <source>
        <dbReference type="PROSITE" id="PS51384"/>
    </source>
</evidence>
<dbReference type="Pfam" id="PF00111">
    <property type="entry name" value="Fer2"/>
    <property type="match status" value="1"/>
</dbReference>
<dbReference type="Gene3D" id="3.40.50.80">
    <property type="entry name" value="Nucleotide-binding domain of ferredoxin-NADP reductase (FNR) module"/>
    <property type="match status" value="1"/>
</dbReference>
<protein>
    <submittedName>
        <fullName evidence="9">Oxidoreductase</fullName>
    </submittedName>
</protein>
<proteinExistence type="predicted"/>
<dbReference type="InterPro" id="IPR001041">
    <property type="entry name" value="2Fe-2S_ferredoxin-type"/>
</dbReference>
<name>A0A3A3FJU6_9BURK</name>
<evidence type="ECO:0000313" key="9">
    <source>
        <dbReference type="EMBL" id="RJF95773.1"/>
    </source>
</evidence>
<dbReference type="SUPFAM" id="SSF52343">
    <property type="entry name" value="Ferredoxin reductase-like, C-terminal NADP-linked domain"/>
    <property type="match status" value="1"/>
</dbReference>
<organism evidence="9 10">
    <name type="scientific">Noviherbaspirillum saxi</name>
    <dbReference type="NCBI Taxonomy" id="2320863"/>
    <lineage>
        <taxon>Bacteria</taxon>
        <taxon>Pseudomonadati</taxon>
        <taxon>Pseudomonadota</taxon>
        <taxon>Betaproteobacteria</taxon>
        <taxon>Burkholderiales</taxon>
        <taxon>Oxalobacteraceae</taxon>
        <taxon>Noviherbaspirillum</taxon>
    </lineage>
</organism>
<dbReference type="SUPFAM" id="SSF63380">
    <property type="entry name" value="Riboflavin synthase domain-like"/>
    <property type="match status" value="1"/>
</dbReference>
<dbReference type="Proteomes" id="UP000265955">
    <property type="component" value="Unassembled WGS sequence"/>
</dbReference>
<keyword evidence="6" id="KW-0411">Iron-sulfur</keyword>
<dbReference type="Pfam" id="PF00175">
    <property type="entry name" value="NAD_binding_1"/>
    <property type="match status" value="1"/>
</dbReference>
<dbReference type="AlphaFoldDB" id="A0A3A3FJU6"/>
<dbReference type="CDD" id="cd00207">
    <property type="entry name" value="fer2"/>
    <property type="match status" value="1"/>
</dbReference>
<feature type="domain" description="FAD-binding FR-type" evidence="8">
    <location>
        <begin position="1"/>
        <end position="100"/>
    </location>
</feature>
<dbReference type="GO" id="GO:0051537">
    <property type="term" value="F:2 iron, 2 sulfur cluster binding"/>
    <property type="evidence" value="ECO:0007669"/>
    <property type="project" value="UniProtKB-KW"/>
</dbReference>
<dbReference type="GO" id="GO:0046872">
    <property type="term" value="F:metal ion binding"/>
    <property type="evidence" value="ECO:0007669"/>
    <property type="project" value="UniProtKB-KW"/>
</dbReference>
<dbReference type="Gene3D" id="3.10.20.30">
    <property type="match status" value="1"/>
</dbReference>
<evidence type="ECO:0000256" key="6">
    <source>
        <dbReference type="ARBA" id="ARBA00023014"/>
    </source>
</evidence>
<dbReference type="Gene3D" id="2.40.30.10">
    <property type="entry name" value="Translation factors"/>
    <property type="match status" value="1"/>
</dbReference>
<evidence type="ECO:0000256" key="4">
    <source>
        <dbReference type="ARBA" id="ARBA00023002"/>
    </source>
</evidence>
<dbReference type="InterPro" id="IPR039261">
    <property type="entry name" value="FNR_nucleotide-bd"/>
</dbReference>
<dbReference type="InterPro" id="IPR036010">
    <property type="entry name" value="2Fe-2S_ferredoxin-like_sf"/>
</dbReference>
<dbReference type="SUPFAM" id="SSF54292">
    <property type="entry name" value="2Fe-2S ferredoxin-like"/>
    <property type="match status" value="1"/>
</dbReference>
<keyword evidence="4" id="KW-0560">Oxidoreductase</keyword>
<sequence>MKLIVQSVTPRAEGIVELELRSPEGTPLPAFTAGAHIDLHLDNGITRCYSLVNSPHDVERYVVAVNKDPASKGGSRYVHEVLRPGMLLQVGEPRNNFPLVEDAPMVVFFAGGIGVTPLWCMIQRLESLGRPWMLVYGARSRKHCAYMDEIGALGERLPGRIRFHFNDEHGGQPMDLNALILEVPADAHLYCCGPTPMLEAFEQATASRPAGTAHVEYFAAKHAAAVGGGYKVTLARRNRTLEVAQGKSILDVLLESGVDVPHACKEGICGACQTTVLKGTPDHRDSYLSPGEMKSGKTIMICCSGSKCEELVLDL</sequence>
<keyword evidence="2" id="KW-0001">2Fe-2S</keyword>
<dbReference type="GO" id="GO:0016491">
    <property type="term" value="F:oxidoreductase activity"/>
    <property type="evidence" value="ECO:0007669"/>
    <property type="project" value="UniProtKB-KW"/>
</dbReference>
<keyword evidence="5" id="KW-0408">Iron</keyword>
<dbReference type="EMBL" id="QYUO01000002">
    <property type="protein sequence ID" value="RJF95773.1"/>
    <property type="molecule type" value="Genomic_DNA"/>
</dbReference>
<dbReference type="RefSeq" id="WP_119770919.1">
    <property type="nucleotide sequence ID" value="NZ_QYUO01000002.1"/>
</dbReference>
<dbReference type="PANTHER" id="PTHR47354">
    <property type="entry name" value="NADH OXIDOREDUCTASE HCR"/>
    <property type="match status" value="1"/>
</dbReference>
<dbReference type="InterPro" id="IPR006058">
    <property type="entry name" value="2Fe2S_fd_BS"/>
</dbReference>
<dbReference type="OrthoDB" id="544091at2"/>
<dbReference type="InterPro" id="IPR050415">
    <property type="entry name" value="MRET"/>
</dbReference>
<keyword evidence="10" id="KW-1185">Reference proteome</keyword>
<comment type="caution">
    <text evidence="9">The sequence shown here is derived from an EMBL/GenBank/DDBJ whole genome shotgun (WGS) entry which is preliminary data.</text>
</comment>
<evidence type="ECO:0000256" key="5">
    <source>
        <dbReference type="ARBA" id="ARBA00023004"/>
    </source>
</evidence>
<evidence type="ECO:0000259" key="7">
    <source>
        <dbReference type="PROSITE" id="PS51085"/>
    </source>
</evidence>
<keyword evidence="3" id="KW-0479">Metal-binding</keyword>
<dbReference type="InterPro" id="IPR017938">
    <property type="entry name" value="Riboflavin_synthase-like_b-brl"/>
</dbReference>
<dbReference type="PROSITE" id="PS00197">
    <property type="entry name" value="2FE2S_FER_1"/>
    <property type="match status" value="1"/>
</dbReference>
<dbReference type="PRINTS" id="PR00409">
    <property type="entry name" value="PHDIOXRDTASE"/>
</dbReference>
<dbReference type="PROSITE" id="PS51085">
    <property type="entry name" value="2FE2S_FER_2"/>
    <property type="match status" value="1"/>
</dbReference>
<feature type="domain" description="2Fe-2S ferredoxin-type" evidence="7">
    <location>
        <begin position="230"/>
        <end position="315"/>
    </location>
</feature>